<feature type="domain" description="Myosin N-terminal SH3-like" evidence="10">
    <location>
        <begin position="30"/>
        <end position="81"/>
    </location>
</feature>
<evidence type="ECO:0000256" key="2">
    <source>
        <dbReference type="ARBA" id="ARBA00022741"/>
    </source>
</evidence>
<proteinExistence type="inferred from homology"/>
<dbReference type="SUPFAM" id="SSF52540">
    <property type="entry name" value="P-loop containing nucleoside triphosphate hydrolases"/>
    <property type="match status" value="1"/>
</dbReference>
<dbReference type="InterPro" id="IPR004009">
    <property type="entry name" value="SH3_Myosin"/>
</dbReference>
<dbReference type="GO" id="GO:0051015">
    <property type="term" value="F:actin filament binding"/>
    <property type="evidence" value="ECO:0007669"/>
    <property type="project" value="InterPro"/>
</dbReference>
<dbReference type="GO" id="GO:0016020">
    <property type="term" value="C:membrane"/>
    <property type="evidence" value="ECO:0007669"/>
    <property type="project" value="TreeGrafter"/>
</dbReference>
<keyword evidence="11" id="KW-1185">Reference proteome</keyword>
<dbReference type="PROSITE" id="PS51844">
    <property type="entry name" value="SH3_LIKE"/>
    <property type="match status" value="1"/>
</dbReference>
<evidence type="ECO:0000256" key="7">
    <source>
        <dbReference type="ARBA" id="ARBA00023203"/>
    </source>
</evidence>
<dbReference type="Proteomes" id="UP000095283">
    <property type="component" value="Unplaced"/>
</dbReference>
<dbReference type="InterPro" id="IPR027417">
    <property type="entry name" value="P-loop_NTPase"/>
</dbReference>
<evidence type="ECO:0000256" key="1">
    <source>
        <dbReference type="ARBA" id="ARBA00008314"/>
    </source>
</evidence>
<dbReference type="GO" id="GO:0000146">
    <property type="term" value="F:microfilament motor activity"/>
    <property type="evidence" value="ECO:0007669"/>
    <property type="project" value="TreeGrafter"/>
</dbReference>
<dbReference type="PROSITE" id="PS51456">
    <property type="entry name" value="MYOSIN_MOTOR"/>
    <property type="match status" value="1"/>
</dbReference>
<reference evidence="12" key="1">
    <citation type="submission" date="2016-11" db="UniProtKB">
        <authorList>
            <consortium name="WormBaseParasite"/>
        </authorList>
    </citation>
    <scope>IDENTIFICATION</scope>
</reference>
<comment type="caution">
    <text evidence="8">Lacks conserved residue(s) required for the propagation of feature annotation.</text>
</comment>
<sequence length="357" mass="41130">MAQEYEKDPGWQYLKRSRAQMIEDQSRPYDSKKNVWIPDAEEGYVAAEIKSTKGDNVTVIFNGDKEVKQNPKKDLLQEMNPPKFEKAEDMSNLTFLNDASVLYNLRARYAAMLIYVSSMSDSLSLLERLRIPKRLSLILPQSAQANKNKPVITSLLHRLNCKLMDFNLLMKLSTILKLLRERKTGLLSLTVPMKAKKPLAMYGIDADQFLKGFSLTSCEMHWAIGAMAKGLYARVFHWLVKKCNLTLDQQGISRDYFIGVLDIIFDQLWINFVNEKLQQFFNHHMFVLEQEEYAREGIQWTFIDFGLDLQACIELIEKHLGKHPNFEKPKPPKGNKLRPTSPCVTTLELCDIMSLTG</sequence>
<dbReference type="Gene3D" id="2.30.30.360">
    <property type="entry name" value="Myosin S1 fragment, N-terminal"/>
    <property type="match status" value="1"/>
</dbReference>
<evidence type="ECO:0000256" key="5">
    <source>
        <dbReference type="ARBA" id="ARBA00023123"/>
    </source>
</evidence>
<dbReference type="Pfam" id="PF02736">
    <property type="entry name" value="Myosin_N"/>
    <property type="match status" value="1"/>
</dbReference>
<keyword evidence="7 8" id="KW-0009">Actin-binding</keyword>
<keyword evidence="3" id="KW-0067">ATP-binding</keyword>
<keyword evidence="6" id="KW-0505">Motor protein</keyword>
<dbReference type="Gene3D" id="1.20.58.530">
    <property type="match status" value="1"/>
</dbReference>
<dbReference type="InterPro" id="IPR001609">
    <property type="entry name" value="Myosin_head_motor_dom-like"/>
</dbReference>
<dbReference type="GO" id="GO:0016459">
    <property type="term" value="C:myosin complex"/>
    <property type="evidence" value="ECO:0007669"/>
    <property type="project" value="UniProtKB-KW"/>
</dbReference>
<comment type="similarity">
    <text evidence="1 8">Belongs to the TRAFAC class myosin-kinesin ATPase superfamily. Myosin family.</text>
</comment>
<accession>A0A1I7X126</accession>
<dbReference type="PANTHER" id="PTHR13140">
    <property type="entry name" value="MYOSIN"/>
    <property type="match status" value="1"/>
</dbReference>
<dbReference type="GO" id="GO:0005524">
    <property type="term" value="F:ATP binding"/>
    <property type="evidence" value="ECO:0007669"/>
    <property type="project" value="UniProtKB-KW"/>
</dbReference>
<evidence type="ECO:0000313" key="12">
    <source>
        <dbReference type="WBParaSite" id="Hba_11148"/>
    </source>
</evidence>
<dbReference type="InterPro" id="IPR036961">
    <property type="entry name" value="Kinesin_motor_dom_sf"/>
</dbReference>
<dbReference type="GO" id="GO:0007015">
    <property type="term" value="P:actin filament organization"/>
    <property type="evidence" value="ECO:0007669"/>
    <property type="project" value="TreeGrafter"/>
</dbReference>
<dbReference type="PANTHER" id="PTHR13140:SF857">
    <property type="entry name" value="MYOSIN-11"/>
    <property type="match status" value="1"/>
</dbReference>
<evidence type="ECO:0000256" key="3">
    <source>
        <dbReference type="ARBA" id="ARBA00022840"/>
    </source>
</evidence>
<dbReference type="InterPro" id="IPR008989">
    <property type="entry name" value="Myosin_S1_N"/>
</dbReference>
<keyword evidence="2" id="KW-0547">Nucleotide-binding</keyword>
<evidence type="ECO:0000256" key="8">
    <source>
        <dbReference type="PROSITE-ProRule" id="PRU00782"/>
    </source>
</evidence>
<dbReference type="FunFam" id="2.30.30.360:FF:000001">
    <property type="entry name" value="Myosin heavy chain"/>
    <property type="match status" value="1"/>
</dbReference>
<dbReference type="SUPFAM" id="SSF50084">
    <property type="entry name" value="Myosin S1 fragment, N-terminal domain"/>
    <property type="match status" value="1"/>
</dbReference>
<dbReference type="GO" id="GO:0005737">
    <property type="term" value="C:cytoplasm"/>
    <property type="evidence" value="ECO:0007669"/>
    <property type="project" value="TreeGrafter"/>
</dbReference>
<dbReference type="Pfam" id="PF00063">
    <property type="entry name" value="Myosin_head"/>
    <property type="match status" value="1"/>
</dbReference>
<keyword evidence="4" id="KW-0175">Coiled coil</keyword>
<evidence type="ECO:0000256" key="6">
    <source>
        <dbReference type="ARBA" id="ARBA00023175"/>
    </source>
</evidence>
<feature type="domain" description="Myosin motor" evidence="9">
    <location>
        <begin position="1"/>
        <end position="357"/>
    </location>
</feature>
<protein>
    <submittedName>
        <fullName evidence="12">Myosin motor domain-containing protein</fullName>
    </submittedName>
</protein>
<keyword evidence="5 8" id="KW-0518">Myosin</keyword>
<evidence type="ECO:0000256" key="4">
    <source>
        <dbReference type="ARBA" id="ARBA00023054"/>
    </source>
</evidence>
<evidence type="ECO:0000313" key="11">
    <source>
        <dbReference type="Proteomes" id="UP000095283"/>
    </source>
</evidence>
<dbReference type="WBParaSite" id="Hba_11148">
    <property type="protein sequence ID" value="Hba_11148"/>
    <property type="gene ID" value="Hba_11148"/>
</dbReference>
<dbReference type="Gene3D" id="1.20.120.720">
    <property type="entry name" value="Myosin VI head, motor domain, U50 subdomain"/>
    <property type="match status" value="1"/>
</dbReference>
<dbReference type="AlphaFoldDB" id="A0A1I7X126"/>
<dbReference type="Gene3D" id="3.40.850.10">
    <property type="entry name" value="Kinesin motor domain"/>
    <property type="match status" value="2"/>
</dbReference>
<evidence type="ECO:0000259" key="10">
    <source>
        <dbReference type="PROSITE" id="PS51844"/>
    </source>
</evidence>
<organism evidence="11 12">
    <name type="scientific">Heterorhabditis bacteriophora</name>
    <name type="common">Entomopathogenic nematode worm</name>
    <dbReference type="NCBI Taxonomy" id="37862"/>
    <lineage>
        <taxon>Eukaryota</taxon>
        <taxon>Metazoa</taxon>
        <taxon>Ecdysozoa</taxon>
        <taxon>Nematoda</taxon>
        <taxon>Chromadorea</taxon>
        <taxon>Rhabditida</taxon>
        <taxon>Rhabditina</taxon>
        <taxon>Rhabditomorpha</taxon>
        <taxon>Strongyloidea</taxon>
        <taxon>Heterorhabditidae</taxon>
        <taxon>Heterorhabditis</taxon>
    </lineage>
</organism>
<dbReference type="SMART" id="SM00242">
    <property type="entry name" value="MYSc"/>
    <property type="match status" value="1"/>
</dbReference>
<name>A0A1I7X126_HETBA</name>
<evidence type="ECO:0000259" key="9">
    <source>
        <dbReference type="PROSITE" id="PS51456"/>
    </source>
</evidence>